<organism evidence="1">
    <name type="scientific">marine metagenome</name>
    <dbReference type="NCBI Taxonomy" id="408172"/>
    <lineage>
        <taxon>unclassified sequences</taxon>
        <taxon>metagenomes</taxon>
        <taxon>ecological metagenomes</taxon>
    </lineage>
</organism>
<reference evidence="1" key="1">
    <citation type="submission" date="2018-05" db="EMBL/GenBank/DDBJ databases">
        <authorList>
            <person name="Lanie J.A."/>
            <person name="Ng W.-L."/>
            <person name="Kazmierczak K.M."/>
            <person name="Andrzejewski T.M."/>
            <person name="Davidsen T.M."/>
            <person name="Wayne K.J."/>
            <person name="Tettelin H."/>
            <person name="Glass J.I."/>
            <person name="Rusch D."/>
            <person name="Podicherti R."/>
            <person name="Tsui H.-C.T."/>
            <person name="Winkler M.E."/>
        </authorList>
    </citation>
    <scope>NUCLEOTIDE SEQUENCE</scope>
</reference>
<gene>
    <name evidence="1" type="ORF">METZ01_LOCUS50239</name>
</gene>
<dbReference type="AlphaFoldDB" id="A0A381RZW0"/>
<name>A0A381RZW0_9ZZZZ</name>
<protein>
    <submittedName>
        <fullName evidence="1">Uncharacterized protein</fullName>
    </submittedName>
</protein>
<sequence length="137" mass="15131">MRGFLLITVLVLTLLIGGVILSFFQQSIQQRFQSQAFLESQILFQELNGAVVQVQNYLQKFTPNQLQEIPPVLESSVFAEGFKNWSANVKTSGSDLLISLHAPNDSGGTDFQLLLRNADNTSGTEFLKADGVLILEN</sequence>
<proteinExistence type="predicted"/>
<evidence type="ECO:0000313" key="1">
    <source>
        <dbReference type="EMBL" id="SUZ97385.1"/>
    </source>
</evidence>
<dbReference type="EMBL" id="UINC01002504">
    <property type="protein sequence ID" value="SUZ97385.1"/>
    <property type="molecule type" value="Genomic_DNA"/>
</dbReference>
<accession>A0A381RZW0</accession>